<name>A0A6N2AVX2_SOLCI</name>
<evidence type="ECO:0000313" key="1">
    <source>
        <dbReference type="EMBL" id="TMW86506.1"/>
    </source>
</evidence>
<gene>
    <name evidence="1" type="ORF">EJD97_021286</name>
</gene>
<accession>A0A6N2AVX2</accession>
<dbReference type="EMBL" id="RXGB01006421">
    <property type="protein sequence ID" value="TMW86506.1"/>
    <property type="molecule type" value="Genomic_DNA"/>
</dbReference>
<protein>
    <submittedName>
        <fullName evidence="1">Uncharacterized protein</fullName>
    </submittedName>
</protein>
<dbReference type="AlphaFoldDB" id="A0A6N2AVX2"/>
<reference evidence="1" key="1">
    <citation type="submission" date="2019-05" db="EMBL/GenBank/DDBJ databases">
        <title>The de novo reference genome and transcriptome assemblies of the wild tomato species Solanum chilense.</title>
        <authorList>
            <person name="Stam R."/>
            <person name="Nosenko T."/>
            <person name="Hoerger A.C."/>
            <person name="Stephan W."/>
            <person name="Seidel M.A."/>
            <person name="Kuhn J.M.M."/>
            <person name="Haberer G."/>
            <person name="Tellier A."/>
        </authorList>
    </citation>
    <scope>NUCLEOTIDE SEQUENCE</scope>
    <source>
        <tissue evidence="1">Mature leaves</tissue>
    </source>
</reference>
<feature type="non-terminal residue" evidence="1">
    <location>
        <position position="202"/>
    </location>
</feature>
<comment type="caution">
    <text evidence="1">The sequence shown here is derived from an EMBL/GenBank/DDBJ whole genome shotgun (WGS) entry which is preliminary data.</text>
</comment>
<proteinExistence type="predicted"/>
<organism evidence="1">
    <name type="scientific">Solanum chilense</name>
    <name type="common">Tomato</name>
    <name type="synonym">Lycopersicon chilense</name>
    <dbReference type="NCBI Taxonomy" id="4083"/>
    <lineage>
        <taxon>Eukaryota</taxon>
        <taxon>Viridiplantae</taxon>
        <taxon>Streptophyta</taxon>
        <taxon>Embryophyta</taxon>
        <taxon>Tracheophyta</taxon>
        <taxon>Spermatophyta</taxon>
        <taxon>Magnoliopsida</taxon>
        <taxon>eudicotyledons</taxon>
        <taxon>Gunneridae</taxon>
        <taxon>Pentapetalae</taxon>
        <taxon>asterids</taxon>
        <taxon>lamiids</taxon>
        <taxon>Solanales</taxon>
        <taxon>Solanaceae</taxon>
        <taxon>Solanoideae</taxon>
        <taxon>Solaneae</taxon>
        <taxon>Solanum</taxon>
        <taxon>Solanum subgen. Lycopersicon</taxon>
    </lineage>
</organism>
<sequence length="202" mass="23252">MSLLYLTLVFIYEPRRTFQASPLRFVCFPFLTLKERRKPKRARQERILELSQASQRFGLLSGRSSCYCDHICCSHIRNDQSSSLRLAFSKGSFVLSARTELFVSLTHTFRWPGQRVVILRGALYTPPVTLWELTMPDGTPFDGDLCLPEERAQAPPTLFRYLGETVSLGKWVEAAFMGDGFPPPQIVLTRRSTERRIFLAHY</sequence>